<accession>A0ABT3E5Q9</accession>
<keyword evidence="3 6" id="KW-0812">Transmembrane</keyword>
<comment type="caution">
    <text evidence="8">The sequence shown here is derived from an EMBL/GenBank/DDBJ whole genome shotgun (WGS) entry which is preliminary data.</text>
</comment>
<feature type="transmembrane region" description="Helical" evidence="6">
    <location>
        <begin position="12"/>
        <end position="34"/>
    </location>
</feature>
<evidence type="ECO:0000256" key="3">
    <source>
        <dbReference type="ARBA" id="ARBA00022692"/>
    </source>
</evidence>
<dbReference type="Gene3D" id="3.30.70.120">
    <property type="match status" value="1"/>
</dbReference>
<dbReference type="PIRSF" id="PIRSF006483">
    <property type="entry name" value="Membrane_protein_YitT"/>
    <property type="match status" value="1"/>
</dbReference>
<reference evidence="8 9" key="1">
    <citation type="submission" date="2022-10" db="EMBL/GenBank/DDBJ databases">
        <title>Weissella fermenti sp. nov., isolated from fermented cabbage.</title>
        <authorList>
            <person name="Lee J.K."/>
            <person name="Baek J.H."/>
            <person name="Choi D.G."/>
            <person name="Kim J.M."/>
            <person name="Jeon C.O."/>
        </authorList>
    </citation>
    <scope>NUCLEOTIDE SEQUENCE [LARGE SCALE GENOMIC DNA]</scope>
    <source>
        <strain evidence="8 9">KACC 18534</strain>
    </source>
</reference>
<evidence type="ECO:0000256" key="2">
    <source>
        <dbReference type="ARBA" id="ARBA00022475"/>
    </source>
</evidence>
<dbReference type="InterPro" id="IPR019264">
    <property type="entry name" value="DUF2179"/>
</dbReference>
<dbReference type="InterPro" id="IPR015867">
    <property type="entry name" value="N-reg_PII/ATP_PRibTrfase_C"/>
</dbReference>
<dbReference type="CDD" id="cd16380">
    <property type="entry name" value="YitT_C"/>
    <property type="match status" value="1"/>
</dbReference>
<keyword evidence="2" id="KW-1003">Cell membrane</keyword>
<name>A0ABT3E5Q9_9LACO</name>
<evidence type="ECO:0000256" key="6">
    <source>
        <dbReference type="SAM" id="Phobius"/>
    </source>
</evidence>
<keyword evidence="9" id="KW-1185">Reference proteome</keyword>
<keyword evidence="5 6" id="KW-0472">Membrane</keyword>
<evidence type="ECO:0000313" key="9">
    <source>
        <dbReference type="Proteomes" id="UP001526225"/>
    </source>
</evidence>
<dbReference type="InterPro" id="IPR051461">
    <property type="entry name" value="UPF0750_membrane"/>
</dbReference>
<dbReference type="PANTHER" id="PTHR33545">
    <property type="entry name" value="UPF0750 MEMBRANE PROTEIN YITT-RELATED"/>
    <property type="match status" value="1"/>
</dbReference>
<proteinExistence type="predicted"/>
<feature type="transmembrane region" description="Helical" evidence="6">
    <location>
        <begin position="60"/>
        <end position="78"/>
    </location>
</feature>
<evidence type="ECO:0000313" key="8">
    <source>
        <dbReference type="EMBL" id="MCW0953710.1"/>
    </source>
</evidence>
<evidence type="ECO:0000256" key="1">
    <source>
        <dbReference type="ARBA" id="ARBA00004651"/>
    </source>
</evidence>
<evidence type="ECO:0000256" key="4">
    <source>
        <dbReference type="ARBA" id="ARBA00022989"/>
    </source>
</evidence>
<feature type="transmembrane region" description="Helical" evidence="6">
    <location>
        <begin position="109"/>
        <end position="128"/>
    </location>
</feature>
<protein>
    <submittedName>
        <fullName evidence="8">YitT family protein</fullName>
    </submittedName>
</protein>
<keyword evidence="4 6" id="KW-1133">Transmembrane helix</keyword>
<sequence>MRKRRRKLINATWFRTLVILMALELIAIAINFFYAPINVAAGGATGVSILLNAAFGVDRALTVLVINVSMIVLAAFFLEKRVVKNIAFGSLALPVLLKYTPSFQLVEDSLMAVIIGGAVFATGVAILYRLDASAGGTTVPPMILKKYFNINTAYSLLTIDMIITLFNLFVAGTNAFFLAGFSLVITSMVMRRIETGLNLKQQVTIMSNEYGHEIREALLNEEQSLTIFDVRGGYTDNNREMLMVLVDSQDYGHLIRIIRDIDEEAFVVTTNVTEAQGGTMRLGA</sequence>
<dbReference type="PANTHER" id="PTHR33545:SF9">
    <property type="entry name" value="UPF0750 MEMBRANE PROTEIN YITE"/>
    <property type="match status" value="1"/>
</dbReference>
<feature type="domain" description="DUF2179" evidence="7">
    <location>
        <begin position="225"/>
        <end position="277"/>
    </location>
</feature>
<dbReference type="InterPro" id="IPR003740">
    <property type="entry name" value="YitT"/>
</dbReference>
<dbReference type="Pfam" id="PF10035">
    <property type="entry name" value="DUF2179"/>
    <property type="match status" value="1"/>
</dbReference>
<dbReference type="Pfam" id="PF02588">
    <property type="entry name" value="YitT_membrane"/>
    <property type="match status" value="1"/>
</dbReference>
<gene>
    <name evidence="8" type="ORF">OIT44_06520</name>
</gene>
<evidence type="ECO:0000256" key="5">
    <source>
        <dbReference type="ARBA" id="ARBA00023136"/>
    </source>
</evidence>
<dbReference type="EMBL" id="JAOZFE010000008">
    <property type="protein sequence ID" value="MCW0953710.1"/>
    <property type="molecule type" value="Genomic_DNA"/>
</dbReference>
<organism evidence="8 9">
    <name type="scientific">Weissella ceti</name>
    <dbReference type="NCBI Taxonomy" id="759620"/>
    <lineage>
        <taxon>Bacteria</taxon>
        <taxon>Bacillati</taxon>
        <taxon>Bacillota</taxon>
        <taxon>Bacilli</taxon>
        <taxon>Lactobacillales</taxon>
        <taxon>Lactobacillaceae</taxon>
        <taxon>Weissella</taxon>
    </lineage>
</organism>
<evidence type="ECO:0000259" key="7">
    <source>
        <dbReference type="Pfam" id="PF10035"/>
    </source>
</evidence>
<dbReference type="RefSeq" id="WP_213409039.1">
    <property type="nucleotide sequence ID" value="NZ_CP074441.1"/>
</dbReference>
<dbReference type="Proteomes" id="UP001526225">
    <property type="component" value="Unassembled WGS sequence"/>
</dbReference>
<comment type="subcellular location">
    <subcellularLocation>
        <location evidence="1">Cell membrane</location>
        <topology evidence="1">Multi-pass membrane protein</topology>
    </subcellularLocation>
</comment>